<evidence type="ECO:0000256" key="1">
    <source>
        <dbReference type="ARBA" id="ARBA00004141"/>
    </source>
</evidence>
<dbReference type="GO" id="GO:0005829">
    <property type="term" value="C:cytosol"/>
    <property type="evidence" value="ECO:0007669"/>
    <property type="project" value="TreeGrafter"/>
</dbReference>
<dbReference type="GO" id="GO:0003700">
    <property type="term" value="F:DNA-binding transcription factor activity"/>
    <property type="evidence" value="ECO:0007669"/>
    <property type="project" value="TreeGrafter"/>
</dbReference>
<feature type="transmembrane region" description="Helical" evidence="6">
    <location>
        <begin position="84"/>
        <end position="103"/>
    </location>
</feature>
<feature type="domain" description="HTH cro/C1-type" evidence="7">
    <location>
        <begin position="10"/>
        <end position="64"/>
    </location>
</feature>
<dbReference type="Pfam" id="PF09685">
    <property type="entry name" value="MamF_MmsF"/>
    <property type="match status" value="1"/>
</dbReference>
<dbReference type="Proteomes" id="UP000480178">
    <property type="component" value="Chromosome"/>
</dbReference>
<feature type="transmembrane region" description="Helical" evidence="6">
    <location>
        <begin position="150"/>
        <end position="172"/>
    </location>
</feature>
<name>A0A6C0GCE7_9BACT</name>
<evidence type="ECO:0000313" key="8">
    <source>
        <dbReference type="EMBL" id="QHT65493.1"/>
    </source>
</evidence>
<dbReference type="InterPro" id="IPR001387">
    <property type="entry name" value="Cro/C1-type_HTH"/>
</dbReference>
<evidence type="ECO:0000256" key="5">
    <source>
        <dbReference type="ARBA" id="ARBA00023136"/>
    </source>
</evidence>
<dbReference type="AlphaFoldDB" id="A0A6C0GCE7"/>
<dbReference type="RefSeq" id="WP_162441580.1">
    <property type="nucleotide sequence ID" value="NZ_CP048222.1"/>
</dbReference>
<evidence type="ECO:0000256" key="4">
    <source>
        <dbReference type="ARBA" id="ARBA00023125"/>
    </source>
</evidence>
<dbReference type="GO" id="GO:0003677">
    <property type="term" value="F:DNA binding"/>
    <property type="evidence" value="ECO:0007669"/>
    <property type="project" value="UniProtKB-KW"/>
</dbReference>
<dbReference type="SMART" id="SM00530">
    <property type="entry name" value="HTH_XRE"/>
    <property type="match status" value="1"/>
</dbReference>
<dbReference type="SUPFAM" id="SSF47413">
    <property type="entry name" value="lambda repressor-like DNA-binding domains"/>
    <property type="match status" value="1"/>
</dbReference>
<evidence type="ECO:0000256" key="6">
    <source>
        <dbReference type="SAM" id="Phobius"/>
    </source>
</evidence>
<accession>A0A6C0GCE7</accession>
<protein>
    <submittedName>
        <fullName evidence="8">Helix-turn-helix domain-containing protein</fullName>
    </submittedName>
</protein>
<gene>
    <name evidence="8" type="ORF">GXP67_01805</name>
</gene>
<evidence type="ECO:0000313" key="9">
    <source>
        <dbReference type="Proteomes" id="UP000480178"/>
    </source>
</evidence>
<dbReference type="Pfam" id="PF01381">
    <property type="entry name" value="HTH_3"/>
    <property type="match status" value="1"/>
</dbReference>
<dbReference type="KEGG" id="rhoz:GXP67_01805"/>
<keyword evidence="2 6" id="KW-0812">Transmembrane</keyword>
<dbReference type="InterPro" id="IPR010982">
    <property type="entry name" value="Lambda_DNA-bd_dom_sf"/>
</dbReference>
<evidence type="ECO:0000259" key="7">
    <source>
        <dbReference type="PROSITE" id="PS50943"/>
    </source>
</evidence>
<proteinExistence type="predicted"/>
<comment type="subcellular location">
    <subcellularLocation>
        <location evidence="1">Membrane</location>
        <topology evidence="1">Multi-pass membrane protein</topology>
    </subcellularLocation>
</comment>
<keyword evidence="9" id="KW-1185">Reference proteome</keyword>
<keyword evidence="5 6" id="KW-0472">Membrane</keyword>
<evidence type="ECO:0000256" key="3">
    <source>
        <dbReference type="ARBA" id="ARBA00022989"/>
    </source>
</evidence>
<keyword evidence="4" id="KW-0238">DNA-binding</keyword>
<dbReference type="InterPro" id="IPR019109">
    <property type="entry name" value="MamF_MmsF"/>
</dbReference>
<reference evidence="8 9" key="1">
    <citation type="submission" date="2020-01" db="EMBL/GenBank/DDBJ databases">
        <authorList>
            <person name="Kim M.K."/>
        </authorList>
    </citation>
    <scope>NUCLEOTIDE SEQUENCE [LARGE SCALE GENOMIC DNA]</scope>
    <source>
        <strain evidence="8 9">172606-1</strain>
    </source>
</reference>
<dbReference type="PANTHER" id="PTHR46797:SF1">
    <property type="entry name" value="METHYLPHOSPHONATE SYNTHASE"/>
    <property type="match status" value="1"/>
</dbReference>
<dbReference type="PROSITE" id="PS50943">
    <property type="entry name" value="HTH_CROC1"/>
    <property type="match status" value="1"/>
</dbReference>
<keyword evidence="3 6" id="KW-1133">Transmembrane helix</keyword>
<dbReference type="PANTHER" id="PTHR46797">
    <property type="entry name" value="HTH-TYPE TRANSCRIPTIONAL REGULATOR"/>
    <property type="match status" value="1"/>
</dbReference>
<sequence length="190" mass="21760">MEKSALNKRVKELRLRKGLSQEQLAEDAGLSLRTIQRIENGETLPHGDTLTRLAIALKVSPDDIIDWQIIEDRSVLMLLNLSQFGYVAFPILGILIPLAIWILKKDKVKQVDEIGKAIINFQISWVILLFLFYITISASLLFNLGFYPPVFLLIGIIAFYMYNAILIVINTLKIQRGNRVRYMPAFTFLH</sequence>
<organism evidence="8 9">
    <name type="scientific">Rhodocytophaga rosea</name>
    <dbReference type="NCBI Taxonomy" id="2704465"/>
    <lineage>
        <taxon>Bacteria</taxon>
        <taxon>Pseudomonadati</taxon>
        <taxon>Bacteroidota</taxon>
        <taxon>Cytophagia</taxon>
        <taxon>Cytophagales</taxon>
        <taxon>Rhodocytophagaceae</taxon>
        <taxon>Rhodocytophaga</taxon>
    </lineage>
</organism>
<evidence type="ECO:0000256" key="2">
    <source>
        <dbReference type="ARBA" id="ARBA00022692"/>
    </source>
</evidence>
<dbReference type="InterPro" id="IPR050807">
    <property type="entry name" value="TransReg_Diox_bact_type"/>
</dbReference>
<dbReference type="EMBL" id="CP048222">
    <property type="protein sequence ID" value="QHT65493.1"/>
    <property type="molecule type" value="Genomic_DNA"/>
</dbReference>
<dbReference type="Gene3D" id="1.10.260.40">
    <property type="entry name" value="lambda repressor-like DNA-binding domains"/>
    <property type="match status" value="1"/>
</dbReference>
<dbReference type="CDD" id="cd00093">
    <property type="entry name" value="HTH_XRE"/>
    <property type="match status" value="1"/>
</dbReference>
<feature type="transmembrane region" description="Helical" evidence="6">
    <location>
        <begin position="123"/>
        <end position="144"/>
    </location>
</feature>